<accession>A0A2V4V7I1</accession>
<sequence>MHTFLQQINELSELQRELVSLHPFFAEHHPVVVADEVLLHIYDYSSRTGQYEWVKTVPDDLYIPDDCLAAMPVHHLNDRMCAIVTASVFKDLEQKVFLFHEYVHCSVYGKYKERIVDRLQIKHKMTQIKRVTWEIDYEFPYEDEIIAERIKSLLFALKSEDFQQIQAARTALFESLTEEQAEYWSWLEWNEGYARYVENLIRAEYGLKLNHYGDTAPFNRLVFYECGSEYIRLLVKEQPAYHTDLEQLFDRMQVERLAGFVSQ</sequence>
<dbReference type="Proteomes" id="UP000509327">
    <property type="component" value="Chromosome"/>
</dbReference>
<evidence type="ECO:0000313" key="1">
    <source>
        <dbReference type="EMBL" id="PYE47791.1"/>
    </source>
</evidence>
<dbReference type="RefSeq" id="WP_110897715.1">
    <property type="nucleotide sequence ID" value="NZ_CP054614.1"/>
</dbReference>
<name>A0A2V4V7I1_PAEBA</name>
<protein>
    <submittedName>
        <fullName evidence="1">Uncharacterized protein</fullName>
    </submittedName>
</protein>
<keyword evidence="4" id="KW-1185">Reference proteome</keyword>
<reference evidence="1 3" key="1">
    <citation type="submission" date="2018-06" db="EMBL/GenBank/DDBJ databases">
        <title>Genomic Encyclopedia of Type Strains, Phase III (KMG-III): the genomes of soil and plant-associated and newly described type strains.</title>
        <authorList>
            <person name="Whitman W."/>
        </authorList>
    </citation>
    <scope>NUCLEOTIDE SEQUENCE [LARGE SCALE GENOMIC DNA]</scope>
    <source>
        <strain evidence="1 3">CECT 7022</strain>
    </source>
</reference>
<dbReference type="Proteomes" id="UP000247790">
    <property type="component" value="Unassembled WGS sequence"/>
</dbReference>
<evidence type="ECO:0000313" key="2">
    <source>
        <dbReference type="EMBL" id="QKS59098.1"/>
    </source>
</evidence>
<proteinExistence type="predicted"/>
<dbReference type="EMBL" id="QJSW01000011">
    <property type="protein sequence ID" value="PYE47791.1"/>
    <property type="molecule type" value="Genomic_DNA"/>
</dbReference>
<organism evidence="1 3">
    <name type="scientific">Paenibacillus barcinonensis</name>
    <dbReference type="NCBI Taxonomy" id="198119"/>
    <lineage>
        <taxon>Bacteria</taxon>
        <taxon>Bacillati</taxon>
        <taxon>Bacillota</taxon>
        <taxon>Bacilli</taxon>
        <taxon>Bacillales</taxon>
        <taxon>Paenibacillaceae</taxon>
        <taxon>Paenibacillus</taxon>
    </lineage>
</organism>
<dbReference type="OrthoDB" id="1952781at2"/>
<reference evidence="2 4" key="2">
    <citation type="submission" date="2020-06" db="EMBL/GenBank/DDBJ databases">
        <title>Complete genome of Paenibacillus barcinonensis KACC11450.</title>
        <authorList>
            <person name="Kim M."/>
            <person name="Park Y.-J."/>
            <person name="Shin J.-H."/>
        </authorList>
    </citation>
    <scope>NUCLEOTIDE SEQUENCE [LARGE SCALE GENOMIC DNA]</scope>
    <source>
        <strain evidence="2 4">KACC11450</strain>
    </source>
</reference>
<dbReference type="AlphaFoldDB" id="A0A2V4V7I1"/>
<dbReference type="EMBL" id="CP054614">
    <property type="protein sequence ID" value="QKS59098.1"/>
    <property type="molecule type" value="Genomic_DNA"/>
</dbReference>
<evidence type="ECO:0000313" key="3">
    <source>
        <dbReference type="Proteomes" id="UP000247790"/>
    </source>
</evidence>
<evidence type="ECO:0000313" key="4">
    <source>
        <dbReference type="Proteomes" id="UP000509327"/>
    </source>
</evidence>
<gene>
    <name evidence="1" type="ORF">DFQ00_11190</name>
    <name evidence="2" type="ORF">HUB98_24780</name>
</gene>